<dbReference type="KEGG" id="scn:Solca_2908"/>
<dbReference type="AlphaFoldDB" id="H8KWD8"/>
<gene>
    <name evidence="1" type="ordered locus">Solca_2908</name>
</gene>
<dbReference type="STRING" id="929556.Solca_2908"/>
<keyword evidence="2" id="KW-1185">Reference proteome</keyword>
<dbReference type="RefSeq" id="WP_014681157.1">
    <property type="nucleotide sequence ID" value="NC_017770.1"/>
</dbReference>
<dbReference type="HOGENOM" id="CLU_1033699_0_0_10"/>
<dbReference type="Pfam" id="PF14054">
    <property type="entry name" value="DUF4249"/>
    <property type="match status" value="1"/>
</dbReference>
<dbReference type="eggNOG" id="ENOG503002P">
    <property type="taxonomic scope" value="Bacteria"/>
</dbReference>
<dbReference type="EMBL" id="CP003349">
    <property type="protein sequence ID" value="AFD07930.1"/>
    <property type="molecule type" value="Genomic_DNA"/>
</dbReference>
<accession>H8KWD8</accession>
<sequence>MNIQLVKYDLGILKRYTYKLKFVFILIITALLSACETEETTDLAAIDKPVVEAYLVPGQVVNVHITQQIGFGTADTAQVPINDLSVFIADGTNEYPLVDVSDGIYQSGSELAISEGKTYTLRFNYKDNIVSAETTIPTKPQNFAASATTFTVPVFDMGSGVRPEFPDPIKLTWTNPAHDYHLIVVQNIETAPTAISFGFPGGGSSSTDRRPIFRNQPDQGGTYDLNLQSFSYYGNHKLILYRINPEYAALYQQSGSSSLNLKNPSTNIKNGLGIFTGINADTLSLKVN</sequence>
<reference evidence="1" key="1">
    <citation type="submission" date="2012-02" db="EMBL/GenBank/DDBJ databases">
        <title>The complete genome of Solitalea canadensis DSM 3403.</title>
        <authorList>
            <consortium name="US DOE Joint Genome Institute (JGI-PGF)"/>
            <person name="Lucas S."/>
            <person name="Copeland A."/>
            <person name="Lapidus A."/>
            <person name="Glavina del Rio T."/>
            <person name="Dalin E."/>
            <person name="Tice H."/>
            <person name="Bruce D."/>
            <person name="Goodwin L."/>
            <person name="Pitluck S."/>
            <person name="Peters L."/>
            <person name="Ovchinnikova G."/>
            <person name="Lu M."/>
            <person name="Kyrpides N."/>
            <person name="Mavromatis K."/>
            <person name="Ivanova N."/>
            <person name="Brettin T."/>
            <person name="Detter J.C."/>
            <person name="Han C."/>
            <person name="Larimer F."/>
            <person name="Land M."/>
            <person name="Hauser L."/>
            <person name="Markowitz V."/>
            <person name="Cheng J.-F."/>
            <person name="Hugenholtz P."/>
            <person name="Woyke T."/>
            <person name="Wu D."/>
            <person name="Spring S."/>
            <person name="Schroeder M."/>
            <person name="Kopitz M."/>
            <person name="Brambilla E."/>
            <person name="Klenk H.-P."/>
            <person name="Eisen J.A."/>
        </authorList>
    </citation>
    <scope>NUCLEOTIDE SEQUENCE</scope>
    <source>
        <strain evidence="1">DSM 3403</strain>
    </source>
</reference>
<dbReference type="InterPro" id="IPR025345">
    <property type="entry name" value="DUF4249"/>
</dbReference>
<dbReference type="Proteomes" id="UP000007590">
    <property type="component" value="Chromosome"/>
</dbReference>
<dbReference type="OrthoDB" id="1117838at2"/>
<evidence type="ECO:0000313" key="2">
    <source>
        <dbReference type="Proteomes" id="UP000007590"/>
    </source>
</evidence>
<dbReference type="PROSITE" id="PS51257">
    <property type="entry name" value="PROKAR_LIPOPROTEIN"/>
    <property type="match status" value="1"/>
</dbReference>
<evidence type="ECO:0000313" key="1">
    <source>
        <dbReference type="EMBL" id="AFD07930.1"/>
    </source>
</evidence>
<proteinExistence type="predicted"/>
<protein>
    <recommendedName>
        <fullName evidence="3">DUF4249 domain-containing protein</fullName>
    </recommendedName>
</protein>
<name>H8KWD8_SOLCM</name>
<evidence type="ECO:0008006" key="3">
    <source>
        <dbReference type="Google" id="ProtNLM"/>
    </source>
</evidence>
<organism evidence="1 2">
    <name type="scientific">Solitalea canadensis (strain ATCC 29591 / DSM 3403 / JCM 21819 / LMG 8368 / NBRC 15130 / NCIMB 12057 / USAM 9D)</name>
    <name type="common">Flexibacter canadensis</name>
    <dbReference type="NCBI Taxonomy" id="929556"/>
    <lineage>
        <taxon>Bacteria</taxon>
        <taxon>Pseudomonadati</taxon>
        <taxon>Bacteroidota</taxon>
        <taxon>Sphingobacteriia</taxon>
        <taxon>Sphingobacteriales</taxon>
        <taxon>Sphingobacteriaceae</taxon>
        <taxon>Solitalea</taxon>
    </lineage>
</organism>